<feature type="domain" description="HTH tetR-type" evidence="7">
    <location>
        <begin position="9"/>
        <end position="69"/>
    </location>
</feature>
<comment type="subunit">
    <text evidence="5">Homodimer. Interacts with FtsZ.</text>
</comment>
<dbReference type="InterPro" id="IPR009057">
    <property type="entry name" value="Homeodomain-like_sf"/>
</dbReference>
<accession>A0A2S0VRU4</accession>
<proteinExistence type="inferred from homology"/>
<comment type="subcellular location">
    <subcellularLocation>
        <location evidence="5">Cytoplasm</location>
        <location evidence="5">Nucleoid</location>
    </subcellularLocation>
</comment>
<keyword evidence="1 5" id="KW-0963">Cytoplasm</keyword>
<evidence type="ECO:0000256" key="2">
    <source>
        <dbReference type="ARBA" id="ARBA00022618"/>
    </source>
</evidence>
<dbReference type="GO" id="GO:0043565">
    <property type="term" value="F:sequence-specific DNA binding"/>
    <property type="evidence" value="ECO:0007669"/>
    <property type="project" value="UniProtKB-UniRule"/>
</dbReference>
<organism evidence="8 9">
    <name type="scientific">Saccharobesus litoralis</name>
    <dbReference type="NCBI Taxonomy" id="2172099"/>
    <lineage>
        <taxon>Bacteria</taxon>
        <taxon>Pseudomonadati</taxon>
        <taxon>Pseudomonadota</taxon>
        <taxon>Gammaproteobacteria</taxon>
        <taxon>Alteromonadales</taxon>
        <taxon>Alteromonadaceae</taxon>
        <taxon>Saccharobesus</taxon>
    </lineage>
</organism>
<dbReference type="InterPro" id="IPR023769">
    <property type="entry name" value="NO_SlmA"/>
</dbReference>
<dbReference type="PANTHER" id="PTHR43479:SF11">
    <property type="entry name" value="ACREF_ENVCD OPERON REPRESSOR-RELATED"/>
    <property type="match status" value="1"/>
</dbReference>
<keyword evidence="4 5" id="KW-0131">Cell cycle</keyword>
<name>A0A2S0VRU4_9ALTE</name>
<dbReference type="RefSeq" id="WP_108602969.1">
    <property type="nucleotide sequence ID" value="NZ_CP026604.1"/>
</dbReference>
<dbReference type="PROSITE" id="PS50977">
    <property type="entry name" value="HTH_TETR_2"/>
    <property type="match status" value="1"/>
</dbReference>
<dbReference type="NCBIfam" id="NF007015">
    <property type="entry name" value="PRK09480.1"/>
    <property type="match status" value="1"/>
</dbReference>
<dbReference type="KEGG" id="cate:C2869_10910"/>
<dbReference type="GO" id="GO:0043590">
    <property type="term" value="C:bacterial nucleoid"/>
    <property type="evidence" value="ECO:0007669"/>
    <property type="project" value="UniProtKB-UniRule"/>
</dbReference>
<sequence length="200" mass="22944">MPTQTKKKGERKHQILQALAQMLETNPGERITTAKLATAVGVTEAALYRHFPSKARMYEGLLDFIEDSILGRINTILEEEKQAAPRSFQACRLVILFAERNPGISRLLSGEALMGEQARLRERVNQFYDKLEVQFKQILRERKLREGKDFPYNEAVVANQLVCWIAGHISQFVRSDYQKKPSEHLLAQWAIFESVLFANP</sequence>
<comment type="similarity">
    <text evidence="5">Belongs to the nucleoid occlusion factor SlmA family.</text>
</comment>
<dbReference type="Pfam" id="PF00440">
    <property type="entry name" value="TetR_N"/>
    <property type="match status" value="1"/>
</dbReference>
<evidence type="ECO:0000256" key="1">
    <source>
        <dbReference type="ARBA" id="ARBA00022490"/>
    </source>
</evidence>
<keyword evidence="3 5" id="KW-0238">DNA-binding</keyword>
<dbReference type="InterPro" id="IPR050624">
    <property type="entry name" value="HTH-type_Tx_Regulator"/>
</dbReference>
<evidence type="ECO:0000256" key="5">
    <source>
        <dbReference type="HAMAP-Rule" id="MF_01839"/>
    </source>
</evidence>
<keyword evidence="2 5" id="KW-0132">Cell division</keyword>
<evidence type="ECO:0000256" key="3">
    <source>
        <dbReference type="ARBA" id="ARBA00023125"/>
    </source>
</evidence>
<evidence type="ECO:0000259" key="7">
    <source>
        <dbReference type="PROSITE" id="PS50977"/>
    </source>
</evidence>
<dbReference type="Gene3D" id="1.10.357.10">
    <property type="entry name" value="Tetracycline Repressor, domain 2"/>
    <property type="match status" value="1"/>
</dbReference>
<dbReference type="InterPro" id="IPR001647">
    <property type="entry name" value="HTH_TetR"/>
</dbReference>
<dbReference type="GO" id="GO:0051301">
    <property type="term" value="P:cell division"/>
    <property type="evidence" value="ECO:0007669"/>
    <property type="project" value="UniProtKB-KW"/>
</dbReference>
<dbReference type="PANTHER" id="PTHR43479">
    <property type="entry name" value="ACREF/ENVCD OPERON REPRESSOR-RELATED"/>
    <property type="match status" value="1"/>
</dbReference>
<feature type="DNA-binding region" description="H-T-H motif" evidence="6">
    <location>
        <begin position="32"/>
        <end position="51"/>
    </location>
</feature>
<dbReference type="AlphaFoldDB" id="A0A2S0VRU4"/>
<reference evidence="8 9" key="1">
    <citation type="submission" date="2018-01" db="EMBL/GenBank/DDBJ databases">
        <title>Genome sequence of a Cantenovulum-like bacteria.</title>
        <authorList>
            <person name="Tan W.R."/>
            <person name="Lau N.-S."/>
            <person name="Go F."/>
            <person name="Amirul A.-A.A."/>
        </authorList>
    </citation>
    <scope>NUCLEOTIDE SEQUENCE [LARGE SCALE GENOMIC DNA]</scope>
    <source>
        <strain evidence="8 9">CCB-QB4</strain>
    </source>
</reference>
<dbReference type="OrthoDB" id="9179041at2"/>
<evidence type="ECO:0000256" key="4">
    <source>
        <dbReference type="ARBA" id="ARBA00023306"/>
    </source>
</evidence>
<dbReference type="Proteomes" id="UP000244441">
    <property type="component" value="Chromosome"/>
</dbReference>
<protein>
    <recommendedName>
        <fullName evidence="5">Nucleoid occlusion factor SlmA</fullName>
    </recommendedName>
</protein>
<dbReference type="EMBL" id="CP026604">
    <property type="protein sequence ID" value="AWB66913.1"/>
    <property type="molecule type" value="Genomic_DNA"/>
</dbReference>
<evidence type="ECO:0000313" key="9">
    <source>
        <dbReference type="Proteomes" id="UP000244441"/>
    </source>
</evidence>
<dbReference type="InterPro" id="IPR054580">
    <property type="entry name" value="SlmA-like_C"/>
</dbReference>
<dbReference type="Pfam" id="PF22276">
    <property type="entry name" value="SlmA-like_C"/>
    <property type="match status" value="1"/>
</dbReference>
<evidence type="ECO:0000256" key="6">
    <source>
        <dbReference type="PROSITE-ProRule" id="PRU00335"/>
    </source>
</evidence>
<dbReference type="SUPFAM" id="SSF46689">
    <property type="entry name" value="Homeodomain-like"/>
    <property type="match status" value="1"/>
</dbReference>
<dbReference type="GO" id="GO:0005737">
    <property type="term" value="C:cytoplasm"/>
    <property type="evidence" value="ECO:0007669"/>
    <property type="project" value="UniProtKB-UniRule"/>
</dbReference>
<gene>
    <name evidence="5" type="primary">slmA</name>
    <name evidence="8" type="ORF">C2869_10910</name>
</gene>
<comment type="function">
    <text evidence="5">Required for nucleoid occlusion (NO) phenomenon, which prevents Z-ring formation and cell division over the nucleoid. Acts as a DNA-associated cell division inhibitor that binds simultaneously chromosomal DNA and FtsZ, and disrupts the assembly of FtsZ polymers. SlmA-DNA-binding sequences (SBS) are dispersed on non-Ter regions of the chromosome, preventing FtsZ polymerization at these regions.</text>
</comment>
<keyword evidence="9" id="KW-1185">Reference proteome</keyword>
<evidence type="ECO:0000313" key="8">
    <source>
        <dbReference type="EMBL" id="AWB66913.1"/>
    </source>
</evidence>
<dbReference type="GO" id="GO:0010974">
    <property type="term" value="P:negative regulation of division septum assembly"/>
    <property type="evidence" value="ECO:0007669"/>
    <property type="project" value="InterPro"/>
</dbReference>
<dbReference type="HAMAP" id="MF_01839">
    <property type="entry name" value="NO_factor_SlmA"/>
    <property type="match status" value="1"/>
</dbReference>